<reference evidence="1" key="2">
    <citation type="journal article" date="2015" name="Data Brief">
        <title>Shoot transcriptome of the giant reed, Arundo donax.</title>
        <authorList>
            <person name="Barrero R.A."/>
            <person name="Guerrero F.D."/>
            <person name="Moolhuijzen P."/>
            <person name="Goolsby J.A."/>
            <person name="Tidwell J."/>
            <person name="Bellgard S.E."/>
            <person name="Bellgard M.I."/>
        </authorList>
    </citation>
    <scope>NUCLEOTIDE SEQUENCE</scope>
    <source>
        <tissue evidence="1">Shoot tissue taken approximately 20 cm above the soil surface</tissue>
    </source>
</reference>
<dbReference type="AlphaFoldDB" id="A0A0A9A5A2"/>
<sequence>MSNMRRCTISCLNRSTISDRLAGNQLGLIRCHMKRSP</sequence>
<evidence type="ECO:0000313" key="1">
    <source>
        <dbReference type="EMBL" id="JAD46864.1"/>
    </source>
</evidence>
<proteinExistence type="predicted"/>
<name>A0A0A9A5A2_ARUDO</name>
<dbReference type="EMBL" id="GBRH01251031">
    <property type="protein sequence ID" value="JAD46864.1"/>
    <property type="molecule type" value="Transcribed_RNA"/>
</dbReference>
<protein>
    <submittedName>
        <fullName evidence="1">Uncharacterized protein</fullName>
    </submittedName>
</protein>
<reference evidence="1" key="1">
    <citation type="submission" date="2014-09" db="EMBL/GenBank/DDBJ databases">
        <authorList>
            <person name="Magalhaes I.L.F."/>
            <person name="Oliveira U."/>
            <person name="Santos F.R."/>
            <person name="Vidigal T.H.D.A."/>
            <person name="Brescovit A.D."/>
            <person name="Santos A.J."/>
        </authorList>
    </citation>
    <scope>NUCLEOTIDE SEQUENCE</scope>
    <source>
        <tissue evidence="1">Shoot tissue taken approximately 20 cm above the soil surface</tissue>
    </source>
</reference>
<accession>A0A0A9A5A2</accession>
<organism evidence="1">
    <name type="scientific">Arundo donax</name>
    <name type="common">Giant reed</name>
    <name type="synonym">Donax arundinaceus</name>
    <dbReference type="NCBI Taxonomy" id="35708"/>
    <lineage>
        <taxon>Eukaryota</taxon>
        <taxon>Viridiplantae</taxon>
        <taxon>Streptophyta</taxon>
        <taxon>Embryophyta</taxon>
        <taxon>Tracheophyta</taxon>
        <taxon>Spermatophyta</taxon>
        <taxon>Magnoliopsida</taxon>
        <taxon>Liliopsida</taxon>
        <taxon>Poales</taxon>
        <taxon>Poaceae</taxon>
        <taxon>PACMAD clade</taxon>
        <taxon>Arundinoideae</taxon>
        <taxon>Arundineae</taxon>
        <taxon>Arundo</taxon>
    </lineage>
</organism>